<keyword evidence="1" id="KW-0732">Signal</keyword>
<feature type="signal peptide" evidence="1">
    <location>
        <begin position="1"/>
        <end position="20"/>
    </location>
</feature>
<name>A0AAD6IRX9_DREDA</name>
<evidence type="ECO:0000313" key="2">
    <source>
        <dbReference type="EMBL" id="KAJ6257459.1"/>
    </source>
</evidence>
<reference evidence="2" key="1">
    <citation type="submission" date="2023-01" db="EMBL/GenBank/DDBJ databases">
        <title>The chitinases involved in constricting ring structure development in the nematode-trapping fungus Drechslerella dactyloides.</title>
        <authorList>
            <person name="Wang R."/>
            <person name="Zhang L."/>
            <person name="Tang P."/>
            <person name="Li S."/>
            <person name="Liang L."/>
        </authorList>
    </citation>
    <scope>NUCLEOTIDE SEQUENCE</scope>
    <source>
        <strain evidence="2">YMF1.00031</strain>
    </source>
</reference>
<keyword evidence="3" id="KW-1185">Reference proteome</keyword>
<dbReference type="AlphaFoldDB" id="A0AAD6IRX9"/>
<evidence type="ECO:0000256" key="1">
    <source>
        <dbReference type="SAM" id="SignalP"/>
    </source>
</evidence>
<feature type="chain" id="PRO_5041959422" evidence="1">
    <location>
        <begin position="21"/>
        <end position="170"/>
    </location>
</feature>
<proteinExistence type="predicted"/>
<organism evidence="2 3">
    <name type="scientific">Drechslerella dactyloides</name>
    <name type="common">Nematode-trapping fungus</name>
    <name type="synonym">Arthrobotrys dactyloides</name>
    <dbReference type="NCBI Taxonomy" id="74499"/>
    <lineage>
        <taxon>Eukaryota</taxon>
        <taxon>Fungi</taxon>
        <taxon>Dikarya</taxon>
        <taxon>Ascomycota</taxon>
        <taxon>Pezizomycotina</taxon>
        <taxon>Orbiliomycetes</taxon>
        <taxon>Orbiliales</taxon>
        <taxon>Orbiliaceae</taxon>
        <taxon>Drechslerella</taxon>
    </lineage>
</organism>
<sequence>MLKQNIILLVLAIMAPAANALAIYYKAANLTNTLAERAPIARRAPDLESEVLNHASAADVDDVAAATTTGTSMMSDASPTPSPAGPHLVQRYAYGCNYTLYKRSPRAPLKSRGFGYYYYNYYNFTLPRRDTDSSTKVSLRSTNETYYKREDSSINVADAQQRRNTGSRFF</sequence>
<protein>
    <submittedName>
        <fullName evidence="2">Uncharacterized protein</fullName>
    </submittedName>
</protein>
<evidence type="ECO:0000313" key="3">
    <source>
        <dbReference type="Proteomes" id="UP001221413"/>
    </source>
</evidence>
<accession>A0AAD6IRX9</accession>
<comment type="caution">
    <text evidence="2">The sequence shown here is derived from an EMBL/GenBank/DDBJ whole genome shotgun (WGS) entry which is preliminary data.</text>
</comment>
<dbReference type="EMBL" id="JAQGDS010000010">
    <property type="protein sequence ID" value="KAJ6257459.1"/>
    <property type="molecule type" value="Genomic_DNA"/>
</dbReference>
<gene>
    <name evidence="2" type="ORF">Dda_7244</name>
</gene>
<dbReference type="Proteomes" id="UP001221413">
    <property type="component" value="Unassembled WGS sequence"/>
</dbReference>